<accession>A0A189PGH3</accession>
<protein>
    <recommendedName>
        <fullName evidence="2">Conjugative transfer protein 234</fullName>
    </recommendedName>
</protein>
<dbReference type="PATRIC" id="fig|29491.15.peg.167"/>
<organism evidence="1">
    <name type="scientific">Aeromonas salmonicida subsp. salmonicida</name>
    <dbReference type="NCBI Taxonomy" id="29491"/>
    <lineage>
        <taxon>Bacteria</taxon>
        <taxon>Pseudomonadati</taxon>
        <taxon>Pseudomonadota</taxon>
        <taxon>Gammaproteobacteria</taxon>
        <taxon>Aeromonadales</taxon>
        <taxon>Aeromonadaceae</taxon>
        <taxon>Aeromonas</taxon>
    </lineage>
</organism>
<sequence>MCCKKYDGYQVDTYSVNPFDRVMNALKSRGRKNAHILSILQLDWPASESIIHRLSDYISDSIKANEEPVIYPIIEEALLRYSQLVFHAQKYKYEDPARISAFLDTLITETCKALEIQIAANSGGGAWSVDSGTSFSAWCTDHPGDLSITPHAHEDESSLRGLLYDLLICESVKNVLRRTDYEQAVVSGRLVAHP</sequence>
<keyword evidence="1" id="KW-0614">Plasmid</keyword>
<dbReference type="RefSeq" id="WP_011899406.1">
    <property type="nucleotide sequence ID" value="NZ_JBANEX010000123.1"/>
</dbReference>
<dbReference type="EMBL" id="KT033469">
    <property type="protein sequence ID" value="ALL42301.1"/>
    <property type="molecule type" value="Genomic_DNA"/>
</dbReference>
<name>A0A189PGH3_AERSS</name>
<reference evidence="1" key="1">
    <citation type="submission" date="2015-06" db="EMBL/GenBank/DDBJ databases">
        <title>Antimicrobial resistance-carrying plasmid pAsa4 variants found in Aeromonas salmonicida subsp. salmonicida: general architecture, construction blocks and gene elimination.</title>
        <authorList>
            <person name="Tanaka K.H."/>
            <person name="Vincent A.T."/>
            <person name="Trudel M.V."/>
            <person name="Paquet V.E."/>
            <person name="Frenette M."/>
            <person name="Charette S.J."/>
        </authorList>
    </citation>
    <scope>NUCLEOTIDE SEQUENCE</scope>
    <source>
        <strain evidence="1">01-B522</strain>
        <plasmid evidence="1">pAsa4b</plasmid>
    </source>
</reference>
<geneLocation type="plasmid" evidence="1">
    <name>pAsa4b</name>
</geneLocation>
<dbReference type="AlphaFoldDB" id="A0A189PGH3"/>
<evidence type="ECO:0008006" key="2">
    <source>
        <dbReference type="Google" id="ProtNLM"/>
    </source>
</evidence>
<evidence type="ECO:0000313" key="1">
    <source>
        <dbReference type="EMBL" id="ALL42301.1"/>
    </source>
</evidence>
<proteinExistence type="predicted"/>
<dbReference type="OMA" id="TLITETC"/>